<evidence type="ECO:0000313" key="2">
    <source>
        <dbReference type="EMBL" id="QLG70342.1"/>
    </source>
</evidence>
<dbReference type="Gene3D" id="3.30.200.20">
    <property type="entry name" value="Phosphorylase Kinase, domain 1"/>
    <property type="match status" value="1"/>
</dbReference>
<dbReference type="InterPro" id="IPR051177">
    <property type="entry name" value="CIK-Related_Protein"/>
</dbReference>
<feature type="compositionally biased region" description="Polar residues" evidence="1">
    <location>
        <begin position="594"/>
        <end position="603"/>
    </location>
</feature>
<reference evidence="2 3" key="1">
    <citation type="submission" date="2020-07" db="EMBL/GenBank/DDBJ databases">
        <title>The yeast mating-type switching endonuclease HO is a domesticated member of an unorthodox homing genetic element family.</title>
        <authorList>
            <person name="Coughlan A.Y."/>
            <person name="Lombardi L."/>
            <person name="Braun-Galleani S."/>
            <person name="Martos A.R."/>
            <person name="Galeote V."/>
            <person name="Bigey F."/>
            <person name="Dequin S."/>
            <person name="Byrne K.P."/>
            <person name="Wolfe K.H."/>
        </authorList>
    </citation>
    <scope>NUCLEOTIDE SEQUENCE [LARGE SCALE GENOMIC DNA]</scope>
    <source>
        <strain evidence="2 3">NRRL Y-6702</strain>
    </source>
</reference>
<dbReference type="KEGG" id="zmk:HG535_0A02810"/>
<dbReference type="Proteomes" id="UP000509704">
    <property type="component" value="Chromosome 1"/>
</dbReference>
<keyword evidence="3" id="KW-1185">Reference proteome</keyword>
<dbReference type="GO" id="GO:0005737">
    <property type="term" value="C:cytoplasm"/>
    <property type="evidence" value="ECO:0007669"/>
    <property type="project" value="TreeGrafter"/>
</dbReference>
<dbReference type="AlphaFoldDB" id="A0A7H9AXN4"/>
<dbReference type="InterPro" id="IPR016024">
    <property type="entry name" value="ARM-type_fold"/>
</dbReference>
<accession>A0A7H9AXN4</accession>
<proteinExistence type="predicted"/>
<dbReference type="OrthoDB" id="447103at2759"/>
<name>A0A7H9AXN4_ZYGMR</name>
<organism evidence="2 3">
    <name type="scientific">Zygotorulaspora mrakii</name>
    <name type="common">Zygosaccharomyces mrakii</name>
    <dbReference type="NCBI Taxonomy" id="42260"/>
    <lineage>
        <taxon>Eukaryota</taxon>
        <taxon>Fungi</taxon>
        <taxon>Dikarya</taxon>
        <taxon>Ascomycota</taxon>
        <taxon>Saccharomycotina</taxon>
        <taxon>Saccharomycetes</taxon>
        <taxon>Saccharomycetales</taxon>
        <taxon>Saccharomycetaceae</taxon>
        <taxon>Zygotorulaspora</taxon>
    </lineage>
</organism>
<dbReference type="RefSeq" id="XP_037142070.1">
    <property type="nucleotide sequence ID" value="XM_037286175.1"/>
</dbReference>
<evidence type="ECO:0000313" key="3">
    <source>
        <dbReference type="Proteomes" id="UP000509704"/>
    </source>
</evidence>
<feature type="compositionally biased region" description="Acidic residues" evidence="1">
    <location>
        <begin position="745"/>
        <end position="757"/>
    </location>
</feature>
<dbReference type="InterPro" id="IPR011989">
    <property type="entry name" value="ARM-like"/>
</dbReference>
<feature type="compositionally biased region" description="Polar residues" evidence="1">
    <location>
        <begin position="622"/>
        <end position="648"/>
    </location>
</feature>
<dbReference type="Gene3D" id="1.25.10.10">
    <property type="entry name" value="Leucine-rich Repeat Variant"/>
    <property type="match status" value="1"/>
</dbReference>
<dbReference type="GeneID" id="59233978"/>
<evidence type="ECO:0000256" key="1">
    <source>
        <dbReference type="SAM" id="MobiDB-lite"/>
    </source>
</evidence>
<dbReference type="Gene3D" id="1.10.510.10">
    <property type="entry name" value="Transferase(Phosphotransferase) domain 1"/>
    <property type="match status" value="1"/>
</dbReference>
<protein>
    <recommendedName>
        <fullName evidence="4">Protein kinase domain-containing protein</fullName>
    </recommendedName>
</protein>
<feature type="region of interest" description="Disordered" evidence="1">
    <location>
        <begin position="711"/>
        <end position="757"/>
    </location>
</feature>
<gene>
    <name evidence="2" type="ORF">HG535_0A02810</name>
</gene>
<feature type="region of interest" description="Disordered" evidence="1">
    <location>
        <begin position="594"/>
        <end position="648"/>
    </location>
</feature>
<evidence type="ECO:0008006" key="4">
    <source>
        <dbReference type="Google" id="ProtNLM"/>
    </source>
</evidence>
<feature type="compositionally biased region" description="Low complexity" evidence="1">
    <location>
        <begin position="719"/>
        <end position="730"/>
    </location>
</feature>
<dbReference type="PANTHER" id="PTHR12984">
    <property type="entry name" value="SCY1-RELATED S/T PROTEIN KINASE-LIKE"/>
    <property type="match status" value="1"/>
</dbReference>
<dbReference type="GO" id="GO:0006409">
    <property type="term" value="P:tRNA export from nucleus"/>
    <property type="evidence" value="ECO:0007669"/>
    <property type="project" value="TreeGrafter"/>
</dbReference>
<feature type="compositionally biased region" description="Basic and acidic residues" evidence="1">
    <location>
        <begin position="732"/>
        <end position="744"/>
    </location>
</feature>
<dbReference type="PANTHER" id="PTHR12984:SF3">
    <property type="entry name" value="N-TERMINAL KINASE-LIKE PROTEIN"/>
    <property type="match status" value="1"/>
</dbReference>
<sequence>MLSAWLHQVSLGAIPGMSFINIFKSISNFQFPYSLEDKPVYESTLWQVLNGTRKSDSSPVTVFKANRSQQNEDLILNAIHKAKVLRIPGLCPVLETFDSDPQSTFIITERVKPFPWDDIRELQSNGESIQLGISQLLTTLKFLNEFVVGTISRESIFIDSKGQWLLFGMELCQKKSEISSRKFASDVQLYNKLMGLQTTTDDFQRIDSLQLSNLIIELIGSASKVPTDWQVPLQNLSRTRITFDAFMSRLESTNTWLSNPLISISQQLKELHIKDPQDKLAVMLQIQSIFFDARNVFHNMTPGFIEGLLLPELSNIIQWLISTQNSSASSIARLIPFLAIFLDLTIDKDFFPEASKTLIYECFALPDRQVRFLLLIYLPKVAKKLSSTELSGKIFPRFAQGLADSDPTLRLQTLKNIPIIVPHITERQLNNELLRHLAKTQVDQDVDIRTWTVIIITQIATLLSTSSGNRASILATAFTKSLKDPIIKPRLAALYGLKKTIDLFDVTTIANKILTVIAPELLDKDPLVRSKAKNLFEKYLNKLESEAKCIQESSKSVTQSEDINFDEYGKNEEKNDAELVKQFMSTVVISSFPDQSPSPNVTTVEPAPLDAWDTFDDDKNNEGNSDSTGVPFSTRSTPNSHGHTSYPSKVTVEESWNDDFDNDGFGNDDSTDAAWADGGIWEAEQESKPVPSIGKPVKPVKKVSILANTKTRTSILTPRSKSSQASAKSRASIKDRLKVNKSMEEEPVGDDGWDNTW</sequence>
<dbReference type="EMBL" id="CP058604">
    <property type="protein sequence ID" value="QLG70342.1"/>
    <property type="molecule type" value="Genomic_DNA"/>
</dbReference>
<dbReference type="SUPFAM" id="SSF48371">
    <property type="entry name" value="ARM repeat"/>
    <property type="match status" value="1"/>
</dbReference>